<evidence type="ECO:0000313" key="1">
    <source>
        <dbReference type="EMBL" id="BBH26168.1"/>
    </source>
</evidence>
<dbReference type="AlphaFoldDB" id="A0A3G9JPJ6"/>
<proteinExistence type="predicted"/>
<accession>A0A3G9JPJ6</accession>
<dbReference type="OrthoDB" id="9776853at2"/>
<sequence length="247" mass="28283">MNSYNNLQYEEYGLEHEQVVMLLHGTLLSVWNYQNEIAALSERYHVILPYIDGHDQAASDFVSIDAIARKLLDFIEVTFHGHIALLGGLSLGGQIALDMMSLKSDLCDYAIIESVKVTPQRGLVPSISPYVLPKNKLMAKGYYRTLPFPKELFEPCYASSKALKKDNIKKILQAEAHFKMPETLAQTKAKVYIEVGSKEGDLIKQAHKLHRRIDKSQLLLMYRYRYGDFSMNHSQSYINLIEKLLRK</sequence>
<dbReference type="Proteomes" id="UP000268059">
    <property type="component" value="Chromosome"/>
</dbReference>
<organism evidence="1 2">
    <name type="scientific">Intestinibaculum porci</name>
    <dbReference type="NCBI Taxonomy" id="2487118"/>
    <lineage>
        <taxon>Bacteria</taxon>
        <taxon>Bacillati</taxon>
        <taxon>Bacillota</taxon>
        <taxon>Erysipelotrichia</taxon>
        <taxon>Erysipelotrichales</taxon>
        <taxon>Erysipelotrichaceae</taxon>
        <taxon>Intestinibaculum</taxon>
    </lineage>
</organism>
<evidence type="ECO:0000313" key="2">
    <source>
        <dbReference type="Proteomes" id="UP000268059"/>
    </source>
</evidence>
<protein>
    <submittedName>
        <fullName evidence="1">Multidrug transporter</fullName>
    </submittedName>
</protein>
<dbReference type="RefSeq" id="WP_125119070.1">
    <property type="nucleotide sequence ID" value="NZ_AP019309.1"/>
</dbReference>
<gene>
    <name evidence="1" type="ORF">SG0102_11020</name>
</gene>
<dbReference type="InParanoid" id="A0A3G9JPJ6"/>
<dbReference type="EMBL" id="AP019309">
    <property type="protein sequence ID" value="BBH26168.1"/>
    <property type="molecule type" value="Genomic_DNA"/>
</dbReference>
<name>A0A3G9JPJ6_9FIRM</name>
<dbReference type="KEGG" id="ebm:SG0102_11020"/>
<keyword evidence="2" id="KW-1185">Reference proteome</keyword>
<dbReference type="SUPFAM" id="SSF53474">
    <property type="entry name" value="alpha/beta-Hydrolases"/>
    <property type="match status" value="1"/>
</dbReference>
<reference evidence="1 2" key="1">
    <citation type="submission" date="2018-11" db="EMBL/GenBank/DDBJ databases">
        <title>Novel Erysipelotrichaceae bacterium isolated from small intestine of a swine.</title>
        <authorList>
            <person name="Kim J.S."/>
            <person name="Choe H."/>
            <person name="Lee Y.R."/>
            <person name="Kim K.M."/>
            <person name="Park D.S."/>
        </authorList>
    </citation>
    <scope>NUCLEOTIDE SEQUENCE [LARGE SCALE GENOMIC DNA]</scope>
    <source>
        <strain evidence="1 2">SG0102</strain>
    </source>
</reference>
<dbReference type="InterPro" id="IPR029058">
    <property type="entry name" value="AB_hydrolase_fold"/>
</dbReference>
<dbReference type="Gene3D" id="3.40.50.1820">
    <property type="entry name" value="alpha/beta hydrolase"/>
    <property type="match status" value="1"/>
</dbReference>